<keyword evidence="4" id="KW-1185">Reference proteome</keyword>
<accession>A0A1H9X620</accession>
<dbReference type="Gene3D" id="3.30.930.30">
    <property type="match status" value="1"/>
</dbReference>
<keyword evidence="1" id="KW-0175">Coiled coil</keyword>
<dbReference type="GO" id="GO:0006310">
    <property type="term" value="P:DNA recombination"/>
    <property type="evidence" value="ECO:0007669"/>
    <property type="project" value="InterPro"/>
</dbReference>
<dbReference type="CDD" id="cd17242">
    <property type="entry name" value="MobM_relaxase"/>
    <property type="match status" value="1"/>
</dbReference>
<dbReference type="STRING" id="641238.SAMN04490244_11811"/>
<dbReference type="Proteomes" id="UP000198885">
    <property type="component" value="Unassembled WGS sequence"/>
</dbReference>
<feature type="coiled-coil region" evidence="1">
    <location>
        <begin position="64"/>
        <end position="91"/>
    </location>
</feature>
<sequence>MDGSNIKTDFPVVLRFDGLYPHQLGGYEAHRLRKGGDLNHVNRSRSELNQRLIGPEDWAARALAEIDEMRIENFAAELASLEKRNRKKDIERRMIEGPKQPWRSTRHGPMREVILTVNKDWFEGDAAFFGVEQTSREDEFGAHAVAWLKMNFGDDVIHARADRDEAAYHVHAVIMPRATVEIAKPRAKVPTATATRRMLQPSIHPLIQNYEAAQDSVGLWFADLGLVRGESRAAAIREARENGQKPPRRRYHAKTWKWRAEQELRLKAEAEALDADKAALDERTARVAEREEEAETVLAVAEGVASGAFVASDGEDETGLVDSKAAKPANASLEELQRRSPTGFARAAGVFGRAWERLFGHARAKAEAEADARVSSAMEQIERADTKVAEAALHLPAKTRSLIAEIRQTIPAMLRRLELSGNGLPRDSQKDQTQRDDPDDEESMDSNQ</sequence>
<dbReference type="InterPro" id="IPR001668">
    <property type="entry name" value="Mob_Pre"/>
</dbReference>
<evidence type="ECO:0000256" key="1">
    <source>
        <dbReference type="SAM" id="Coils"/>
    </source>
</evidence>
<protein>
    <submittedName>
        <fullName evidence="3">Plasmid recombination enzyme</fullName>
    </submittedName>
</protein>
<dbReference type="GO" id="GO:0003677">
    <property type="term" value="F:DNA binding"/>
    <property type="evidence" value="ECO:0007669"/>
    <property type="project" value="InterPro"/>
</dbReference>
<feature type="compositionally biased region" description="Acidic residues" evidence="2">
    <location>
        <begin position="437"/>
        <end position="448"/>
    </location>
</feature>
<gene>
    <name evidence="3" type="ORF">SAMN04490244_11811</name>
</gene>
<feature type="compositionally biased region" description="Basic and acidic residues" evidence="2">
    <location>
        <begin position="427"/>
        <end position="436"/>
    </location>
</feature>
<evidence type="ECO:0000256" key="2">
    <source>
        <dbReference type="SAM" id="MobiDB-lite"/>
    </source>
</evidence>
<feature type="region of interest" description="Disordered" evidence="2">
    <location>
        <begin position="418"/>
        <end position="448"/>
    </location>
</feature>
<dbReference type="AlphaFoldDB" id="A0A1H9X620"/>
<evidence type="ECO:0000313" key="4">
    <source>
        <dbReference type="Proteomes" id="UP000198885"/>
    </source>
</evidence>
<dbReference type="OrthoDB" id="7586183at2"/>
<organism evidence="3 4">
    <name type="scientific">Tranquillimonas rosea</name>
    <dbReference type="NCBI Taxonomy" id="641238"/>
    <lineage>
        <taxon>Bacteria</taxon>
        <taxon>Pseudomonadati</taxon>
        <taxon>Pseudomonadota</taxon>
        <taxon>Alphaproteobacteria</taxon>
        <taxon>Rhodobacterales</taxon>
        <taxon>Roseobacteraceae</taxon>
        <taxon>Tranquillimonas</taxon>
    </lineage>
</organism>
<proteinExistence type="predicted"/>
<dbReference type="RefSeq" id="WP_092696253.1">
    <property type="nucleotide sequence ID" value="NZ_FOGU01000018.1"/>
</dbReference>
<reference evidence="3 4" key="1">
    <citation type="submission" date="2016-10" db="EMBL/GenBank/DDBJ databases">
        <authorList>
            <person name="de Groot N.N."/>
        </authorList>
    </citation>
    <scope>NUCLEOTIDE SEQUENCE [LARGE SCALE GENOMIC DNA]</scope>
    <source>
        <strain evidence="3 4">DSM 23042</strain>
    </source>
</reference>
<dbReference type="EMBL" id="FOGU01000018">
    <property type="protein sequence ID" value="SES41063.1"/>
    <property type="molecule type" value="Genomic_DNA"/>
</dbReference>
<name>A0A1H9X620_9RHOB</name>
<dbReference type="Pfam" id="PF01076">
    <property type="entry name" value="Mob_Pre"/>
    <property type="match status" value="1"/>
</dbReference>
<evidence type="ECO:0000313" key="3">
    <source>
        <dbReference type="EMBL" id="SES41063.1"/>
    </source>
</evidence>